<sequence length="92" mass="10806">MDGEFVKSGNNTEVEIRFGNNKNQKYHAERHIKNETNLNVDYAKNEIKKDFIKQADKTKQSYSIKIDGYKIEYRPFRLSDGSYNIGRITIVE</sequence>
<evidence type="ECO:0000313" key="2">
    <source>
        <dbReference type="Proteomes" id="UP000789803"/>
    </source>
</evidence>
<comment type="caution">
    <text evidence="1">The sequence shown here is derived from an EMBL/GenBank/DDBJ whole genome shotgun (WGS) entry which is preliminary data.</text>
</comment>
<dbReference type="EMBL" id="CAJHOF010000048">
    <property type="protein sequence ID" value="CAD7289862.1"/>
    <property type="molecule type" value="Genomic_DNA"/>
</dbReference>
<organism evidence="1 2">
    <name type="scientific">Campylobacter majalis</name>
    <dbReference type="NCBI Taxonomy" id="2790656"/>
    <lineage>
        <taxon>Bacteria</taxon>
        <taxon>Pseudomonadati</taxon>
        <taxon>Campylobacterota</taxon>
        <taxon>Epsilonproteobacteria</taxon>
        <taxon>Campylobacterales</taxon>
        <taxon>Campylobacteraceae</taxon>
        <taxon>Campylobacter</taxon>
    </lineage>
</organism>
<evidence type="ECO:0000313" key="1">
    <source>
        <dbReference type="EMBL" id="CAD7289862.1"/>
    </source>
</evidence>
<gene>
    <name evidence="1" type="ORF">LMG7974_01948</name>
</gene>
<keyword evidence="2" id="KW-1185">Reference proteome</keyword>
<accession>A0ABN7KCR6</accession>
<dbReference type="Proteomes" id="UP000789803">
    <property type="component" value="Unassembled WGS sequence"/>
</dbReference>
<proteinExistence type="predicted"/>
<protein>
    <submittedName>
        <fullName evidence="1">Uncharacterized protein</fullName>
    </submittedName>
</protein>
<reference evidence="1 2" key="1">
    <citation type="submission" date="2020-11" db="EMBL/GenBank/DDBJ databases">
        <authorList>
            <person name="Peeters C."/>
        </authorList>
    </citation>
    <scope>NUCLEOTIDE SEQUENCE [LARGE SCALE GENOMIC DNA]</scope>
    <source>
        <strain evidence="1 2">LMG 7974</strain>
    </source>
</reference>
<name>A0ABN7KCR6_9BACT</name>